<feature type="transmembrane region" description="Helical" evidence="1">
    <location>
        <begin position="404"/>
        <end position="424"/>
    </location>
</feature>
<accession>A0A426UC13</accession>
<dbReference type="AlphaFoldDB" id="A0A426UC13"/>
<feature type="transmembrane region" description="Helical" evidence="1">
    <location>
        <begin position="297"/>
        <end position="319"/>
    </location>
</feature>
<dbReference type="SUPFAM" id="SSF53335">
    <property type="entry name" value="S-adenosyl-L-methionine-dependent methyltransferases"/>
    <property type="match status" value="1"/>
</dbReference>
<dbReference type="InterPro" id="IPR029063">
    <property type="entry name" value="SAM-dependent_MTases_sf"/>
</dbReference>
<dbReference type="EMBL" id="RSAS01000019">
    <property type="protein sequence ID" value="RRR78348.1"/>
    <property type="molecule type" value="Genomic_DNA"/>
</dbReference>
<feature type="transmembrane region" description="Helical" evidence="1">
    <location>
        <begin position="876"/>
        <end position="897"/>
    </location>
</feature>
<name>A0A426UC13_9CHLR</name>
<keyword evidence="1" id="KW-0472">Membrane</keyword>
<organism evidence="2 3">
    <name type="scientific">Candidatus Viridilinea halotolerans</name>
    <dbReference type="NCBI Taxonomy" id="2491704"/>
    <lineage>
        <taxon>Bacteria</taxon>
        <taxon>Bacillati</taxon>
        <taxon>Chloroflexota</taxon>
        <taxon>Chloroflexia</taxon>
        <taxon>Chloroflexales</taxon>
        <taxon>Chloroflexineae</taxon>
        <taxon>Oscillochloridaceae</taxon>
        <taxon>Candidatus Viridilinea</taxon>
    </lineage>
</organism>
<feature type="transmembrane region" description="Helical" evidence="1">
    <location>
        <begin position="365"/>
        <end position="384"/>
    </location>
</feature>
<comment type="caution">
    <text evidence="2">The sequence shown here is derived from an EMBL/GenBank/DDBJ whole genome shotgun (WGS) entry which is preliminary data.</text>
</comment>
<feature type="transmembrane region" description="Helical" evidence="1">
    <location>
        <begin position="845"/>
        <end position="870"/>
    </location>
</feature>
<feature type="transmembrane region" description="Helical" evidence="1">
    <location>
        <begin position="171"/>
        <end position="188"/>
    </location>
</feature>
<evidence type="ECO:0000256" key="1">
    <source>
        <dbReference type="SAM" id="Phobius"/>
    </source>
</evidence>
<keyword evidence="1" id="KW-1133">Transmembrane helix</keyword>
<reference evidence="2 3" key="1">
    <citation type="submission" date="2018-12" db="EMBL/GenBank/DDBJ databases">
        <title>Genome Sequence of Candidatus Viridilinea halotolerans isolated from saline sulfide-rich spring.</title>
        <authorList>
            <person name="Grouzdev D.S."/>
            <person name="Burganskaya E.I."/>
            <person name="Krutkina M.S."/>
            <person name="Sukhacheva M.V."/>
            <person name="Gorlenko V.M."/>
        </authorList>
    </citation>
    <scope>NUCLEOTIDE SEQUENCE [LARGE SCALE GENOMIC DNA]</scope>
    <source>
        <strain evidence="2">Chok-6</strain>
    </source>
</reference>
<sequence length="914" mass="101196">MNFRRLAPPVWIVLVGLVFVPILFFALRPAQALTIKLGQPSDQTLFRGFFQPEISDDGTPFRWSSPGSHLPATGTGPGAAIVALRANGDLRNAIDDRQLWFERDRQPLVSFEVFTGWRVYQIILPAGAEGFDLVANGHFRENRNLGVPVAWLRITPVAADAARSAFLWQRAALLALGLAALALTLWMLDHWLLPRSIRLRSVRVGILSLLLGLGVAWLVRYDPFTVARYVPNTLLLLLSLLVLGSALLVRWLRYVPHQASATVPRTVYPGIFFVALATLIFQILLSRIFSVTMFYHFAFVAISIAMFGMTVGAGLVYLFPQWFSPRNTLKIVSWISLTFSITIIVSFLTFLSIPLSLEVYQQRSFVDYFAIALAYVVISVPFVFSGIATTLTLTRFTNVVSQVYAADLAGAALGCVLVIVSLNFVDGPTAVLLAAACASLGALFFALAAGLVYVRHFALLLTLLVSGFALFNTIAAPVGQPGPLRLVWTRGERDGGALYEQWNHFSRVRVYGNPDSLSGPFSWGLSPNFPADRTFRQVYLQIDSEAGAALAGYHGDLRDIDYLRYDVTNLAHYIRHDADVLVIGIGGGRDIISALAFDQQSVTGIEINGEIVDAINGPFGDLTGYLYRDPRVHFVIDEARSYIVRNPTQYDILQISMIDTWAATTAGAYTFTENSLYTTRAWAIFLDRLKPGGILSVSRWYFADRPGEVYRLASLATATLRDRGISDPRSHMMIIRKFDIYGIGPDGVGTLLLSNEPFAPEDVATIEAKAAEMGFEVVLSPLSTTNETFVEIVTTPDLARFTRDYPINIAPPTDNNPFFFHMLRFGDIFDRDQQQFGEVSYNMRAVAILGFLLALVTTLTFVFVILPLLFTTRRDTLRGAGAPLLYFAGIGMGFMLVEISQMQRLVIFLGHPTY</sequence>
<evidence type="ECO:0000313" key="2">
    <source>
        <dbReference type="EMBL" id="RRR78348.1"/>
    </source>
</evidence>
<proteinExistence type="predicted"/>
<feature type="transmembrane region" description="Helical" evidence="1">
    <location>
        <begin position="233"/>
        <end position="254"/>
    </location>
</feature>
<feature type="transmembrane region" description="Helical" evidence="1">
    <location>
        <begin position="457"/>
        <end position="478"/>
    </location>
</feature>
<feature type="transmembrane region" description="Helical" evidence="1">
    <location>
        <begin position="6"/>
        <end position="27"/>
    </location>
</feature>
<feature type="non-terminal residue" evidence="2">
    <location>
        <position position="914"/>
    </location>
</feature>
<evidence type="ECO:0008006" key="4">
    <source>
        <dbReference type="Google" id="ProtNLM"/>
    </source>
</evidence>
<protein>
    <recommendedName>
        <fullName evidence="4">Spermidine synthase</fullName>
    </recommendedName>
</protein>
<keyword evidence="1" id="KW-0812">Transmembrane</keyword>
<evidence type="ECO:0000313" key="3">
    <source>
        <dbReference type="Proteomes" id="UP000280307"/>
    </source>
</evidence>
<feature type="transmembrane region" description="Helical" evidence="1">
    <location>
        <begin position="266"/>
        <end position="285"/>
    </location>
</feature>
<feature type="transmembrane region" description="Helical" evidence="1">
    <location>
        <begin position="331"/>
        <end position="353"/>
    </location>
</feature>
<feature type="transmembrane region" description="Helical" evidence="1">
    <location>
        <begin position="200"/>
        <end position="221"/>
    </location>
</feature>
<gene>
    <name evidence="2" type="ORF">EI684_00375</name>
</gene>
<dbReference type="Proteomes" id="UP000280307">
    <property type="component" value="Unassembled WGS sequence"/>
</dbReference>
<dbReference type="Gene3D" id="3.40.50.150">
    <property type="entry name" value="Vaccinia Virus protein VP39"/>
    <property type="match status" value="1"/>
</dbReference>
<feature type="transmembrane region" description="Helical" evidence="1">
    <location>
        <begin position="431"/>
        <end position="451"/>
    </location>
</feature>